<evidence type="ECO:0000313" key="2">
    <source>
        <dbReference type="Proteomes" id="UP000229681"/>
    </source>
</evidence>
<dbReference type="Proteomes" id="UP000229681">
    <property type="component" value="Unassembled WGS sequence"/>
</dbReference>
<proteinExistence type="predicted"/>
<dbReference type="EMBL" id="PGTM01000079">
    <property type="protein sequence ID" value="PJF36108.1"/>
    <property type="molecule type" value="Genomic_DNA"/>
</dbReference>
<accession>A0A2M8PEZ1</accession>
<reference evidence="1 2" key="1">
    <citation type="submission" date="2017-11" db="EMBL/GenBank/DDBJ databases">
        <title>Evolution of Phototrophy in the Chloroflexi Phylum Driven by Horizontal Gene Transfer.</title>
        <authorList>
            <person name="Ward L.M."/>
            <person name="Hemp J."/>
            <person name="Shih P.M."/>
            <person name="Mcglynn S.E."/>
            <person name="Fischer W."/>
        </authorList>
    </citation>
    <scope>NUCLEOTIDE SEQUENCE [LARGE SCALE GENOMIC DNA]</scope>
    <source>
        <strain evidence="1">JP3_13</strain>
    </source>
</reference>
<comment type="caution">
    <text evidence="1">The sequence shown here is derived from an EMBL/GenBank/DDBJ whole genome shotgun (WGS) entry which is preliminary data.</text>
</comment>
<protein>
    <submittedName>
        <fullName evidence="1">Uncharacterized protein</fullName>
    </submittedName>
</protein>
<sequence>MSVAKPIGEFSVTERAIISSVDLGQDELAFVMRLYGLTEVGGFAIPTDFDERRAAAAADSLMARGLAKLEDNSPVFIADLVRLVTAGVTFSVALGISHQPRGTPERFWCYHQPEQLVLHDRSASNVERFELIESNVALSARLTTLLNATTLGAPEGAAFFIPKAVLARAEQLRAQAGDRAAHDLLRTLGYPESFLLYVLDERHQIVVVCIRLHEQNGTFQAETQTIMLIRAAQGYWLLEEDLANANQLAAQPIDANNALRHLIDLLAL</sequence>
<dbReference type="AlphaFoldDB" id="A0A2M8PEZ1"/>
<name>A0A2M8PEZ1_9CHLR</name>
<organism evidence="1 2">
    <name type="scientific">Candidatus Thermofonsia Clade 1 bacterium</name>
    <dbReference type="NCBI Taxonomy" id="2364210"/>
    <lineage>
        <taxon>Bacteria</taxon>
        <taxon>Bacillati</taxon>
        <taxon>Chloroflexota</taxon>
        <taxon>Candidatus Thermofontia</taxon>
        <taxon>Candidatus Thermofonsia Clade 1</taxon>
    </lineage>
</organism>
<gene>
    <name evidence="1" type="ORF">CUN49_07090</name>
</gene>
<evidence type="ECO:0000313" key="1">
    <source>
        <dbReference type="EMBL" id="PJF36108.1"/>
    </source>
</evidence>